<reference evidence="3 6" key="2">
    <citation type="submission" date="2020-12" db="EMBL/GenBank/DDBJ databases">
        <title>FDA dAtabase for Regulatory Grade micrObial Sequences (FDA-ARGOS): Supporting development and validation of Infectious Disease Dx tests.</title>
        <authorList>
            <person name="Sproer C."/>
            <person name="Gronow S."/>
            <person name="Severitt S."/>
            <person name="Schroder I."/>
            <person name="Tallon L."/>
            <person name="Sadzewicz L."/>
            <person name="Zhao X."/>
            <person name="Boylan J."/>
            <person name="Ott S."/>
            <person name="Bowen H."/>
            <person name="Vavikolanu K."/>
            <person name="Mehta A."/>
            <person name="Aluvathingal J."/>
            <person name="Nadendla S."/>
            <person name="Lowell S."/>
            <person name="Myers T."/>
            <person name="Yan Y."/>
            <person name="Sichtig H."/>
        </authorList>
    </citation>
    <scope>NUCLEOTIDE SEQUENCE [LARGE SCALE GENOMIC DNA]</scope>
    <source>
        <strain evidence="3 6">FDAARGOS_872</strain>
    </source>
</reference>
<evidence type="ECO:0000256" key="1">
    <source>
        <dbReference type="SAM" id="SignalP"/>
    </source>
</evidence>
<dbReference type="STRING" id="1122619.GCA_000373745_02159"/>
<sequence>MRFKRFLSIIASGLNLLALNGAAVAEPTDAPRIITLSPHMTEMVYDLGLEEQLVARDDASNYPKEVKNTPSIGSGLNPNKELLLLYQPNILLHFTSNIELDNLFPAKKIDVIASLPNTVPALFNDWRMVLARVQHDEKKRAATEAKIDAIEAEWQNLVEDNKNKTPKKVFFLISKQPVFSLSDMTFLAQAVKGCHTENIFADIKQPSFIVNPEELLLHTPDIVIHGYSATDPNGKERAQEAAIKLFKKIGLELRTEQLVTVDVDILHRPTLRFIKELPKICEAIHKG</sequence>
<dbReference type="PANTHER" id="PTHR30535:SF34">
    <property type="entry name" value="MOLYBDATE-BINDING PROTEIN MOLA"/>
    <property type="match status" value="1"/>
</dbReference>
<evidence type="ECO:0000313" key="5">
    <source>
        <dbReference type="Proteomes" id="UP000254603"/>
    </source>
</evidence>
<evidence type="ECO:0000313" key="3">
    <source>
        <dbReference type="EMBL" id="QPT39485.1"/>
    </source>
</evidence>
<dbReference type="Pfam" id="PF01497">
    <property type="entry name" value="Peripla_BP_2"/>
    <property type="match status" value="1"/>
</dbReference>
<accession>A0A378XGZ5</accession>
<proteinExistence type="predicted"/>
<dbReference type="SUPFAM" id="SSF53807">
    <property type="entry name" value="Helical backbone' metal receptor"/>
    <property type="match status" value="1"/>
</dbReference>
<evidence type="ECO:0000313" key="6">
    <source>
        <dbReference type="Proteomes" id="UP000594903"/>
    </source>
</evidence>
<gene>
    <name evidence="4" type="primary">btuF</name>
    <name evidence="3" type="ORF">I6G29_10020</name>
    <name evidence="4" type="ORF">NCTC11997_02070</name>
</gene>
<dbReference type="EMBL" id="CP065725">
    <property type="protein sequence ID" value="QPT39485.1"/>
    <property type="molecule type" value="Genomic_DNA"/>
</dbReference>
<evidence type="ECO:0000313" key="4">
    <source>
        <dbReference type="EMBL" id="SUA56377.1"/>
    </source>
</evidence>
<protein>
    <submittedName>
        <fullName evidence="3">ABC transporter substrate-binding protein</fullName>
    </submittedName>
    <submittedName>
        <fullName evidence="4">Vitamin B12-binding protein</fullName>
    </submittedName>
</protein>
<keyword evidence="1" id="KW-0732">Signal</keyword>
<reference evidence="4 5" key="1">
    <citation type="submission" date="2018-06" db="EMBL/GenBank/DDBJ databases">
        <authorList>
            <consortium name="Pathogen Informatics"/>
            <person name="Doyle S."/>
        </authorList>
    </citation>
    <scope>NUCLEOTIDE SEQUENCE [LARGE SCALE GENOMIC DNA]</scope>
    <source>
        <strain evidence="4 5">NCTC11997</strain>
    </source>
</reference>
<dbReference type="PANTHER" id="PTHR30535">
    <property type="entry name" value="VITAMIN B12-BINDING PROTEIN"/>
    <property type="match status" value="1"/>
</dbReference>
<dbReference type="RefSeq" id="WP_018575343.1">
    <property type="nucleotide sequence ID" value="NZ_CP065725.1"/>
</dbReference>
<name>A0A378XGZ5_9BURK</name>
<feature type="signal peptide" evidence="1">
    <location>
        <begin position="1"/>
        <end position="25"/>
    </location>
</feature>
<dbReference type="AlphaFoldDB" id="A0A378XGZ5"/>
<evidence type="ECO:0000259" key="2">
    <source>
        <dbReference type="PROSITE" id="PS50983"/>
    </source>
</evidence>
<dbReference type="Proteomes" id="UP000254603">
    <property type="component" value="Unassembled WGS sequence"/>
</dbReference>
<dbReference type="InterPro" id="IPR050902">
    <property type="entry name" value="ABC_Transporter_SBP"/>
</dbReference>
<dbReference type="EMBL" id="UGSB01000001">
    <property type="protein sequence ID" value="SUA56377.1"/>
    <property type="molecule type" value="Genomic_DNA"/>
</dbReference>
<dbReference type="InterPro" id="IPR002491">
    <property type="entry name" value="ABC_transptr_periplasmic_BD"/>
</dbReference>
<keyword evidence="6" id="KW-1185">Reference proteome</keyword>
<feature type="domain" description="Fe/B12 periplasmic-binding" evidence="2">
    <location>
        <begin position="32"/>
        <end position="287"/>
    </location>
</feature>
<dbReference type="PROSITE" id="PS50983">
    <property type="entry name" value="FE_B12_PBP"/>
    <property type="match status" value="1"/>
</dbReference>
<dbReference type="Gene3D" id="3.40.50.1980">
    <property type="entry name" value="Nitrogenase molybdenum iron protein domain"/>
    <property type="match status" value="2"/>
</dbReference>
<organism evidence="4 5">
    <name type="scientific">Oligella ureolytica</name>
    <dbReference type="NCBI Taxonomy" id="90244"/>
    <lineage>
        <taxon>Bacteria</taxon>
        <taxon>Pseudomonadati</taxon>
        <taxon>Pseudomonadota</taxon>
        <taxon>Betaproteobacteria</taxon>
        <taxon>Burkholderiales</taxon>
        <taxon>Alcaligenaceae</taxon>
        <taxon>Oligella</taxon>
    </lineage>
</organism>
<dbReference type="Proteomes" id="UP000594903">
    <property type="component" value="Chromosome"/>
</dbReference>
<dbReference type="OrthoDB" id="6495095at2"/>
<feature type="chain" id="PRO_5016980007" evidence="1">
    <location>
        <begin position="26"/>
        <end position="287"/>
    </location>
</feature>